<dbReference type="InParanoid" id="A0A7N2LRW5"/>
<reference evidence="2" key="2">
    <citation type="submission" date="2021-01" db="UniProtKB">
        <authorList>
            <consortium name="EnsemblPlants"/>
        </authorList>
    </citation>
    <scope>IDENTIFICATION</scope>
</reference>
<sequence>MKEKEIVRKKSMKKMEEMNEEDGGHEETEDSTSEGRGEEAGALGPCLDPDSQHTGAILGVAVGCGWQAFVAYVNVGCYYVVGIPLGCVLGFKFDLGAKVEIAKKRLEKWDDTKEPLPKS</sequence>
<dbReference type="AlphaFoldDB" id="A0A7N2LRW5"/>
<proteinExistence type="predicted"/>
<feature type="region of interest" description="Disordered" evidence="1">
    <location>
        <begin position="1"/>
        <end position="46"/>
    </location>
</feature>
<name>A0A7N2LRW5_QUELO</name>
<dbReference type="EMBL" id="LRBV02000005">
    <property type="status" value="NOT_ANNOTATED_CDS"/>
    <property type="molecule type" value="Genomic_DNA"/>
</dbReference>
<evidence type="ECO:0000313" key="3">
    <source>
        <dbReference type="Proteomes" id="UP000594261"/>
    </source>
</evidence>
<evidence type="ECO:0000256" key="1">
    <source>
        <dbReference type="SAM" id="MobiDB-lite"/>
    </source>
</evidence>
<dbReference type="Gramene" id="QL05p073673:mrna">
    <property type="protein sequence ID" value="QL05p073673:mrna"/>
    <property type="gene ID" value="QL05p073673"/>
</dbReference>
<feature type="compositionally biased region" description="Basic and acidic residues" evidence="1">
    <location>
        <begin position="1"/>
        <end position="17"/>
    </location>
</feature>
<accession>A0A7N2LRW5</accession>
<keyword evidence="3" id="KW-1185">Reference proteome</keyword>
<protein>
    <submittedName>
        <fullName evidence="2">Uncharacterized protein</fullName>
    </submittedName>
</protein>
<dbReference type="Proteomes" id="UP000594261">
    <property type="component" value="Chromosome 5"/>
</dbReference>
<dbReference type="EnsemblPlants" id="QL05p073673:mrna">
    <property type="protein sequence ID" value="QL05p073673:mrna"/>
    <property type="gene ID" value="QL05p073673"/>
</dbReference>
<feature type="compositionally biased region" description="Acidic residues" evidence="1">
    <location>
        <begin position="18"/>
        <end position="32"/>
    </location>
</feature>
<reference evidence="2 3" key="1">
    <citation type="journal article" date="2016" name="G3 (Bethesda)">
        <title>First Draft Assembly and Annotation of the Genome of a California Endemic Oak Quercus lobata Nee (Fagaceae).</title>
        <authorList>
            <person name="Sork V.L."/>
            <person name="Fitz-Gibbon S.T."/>
            <person name="Puiu D."/>
            <person name="Crepeau M."/>
            <person name="Gugger P.F."/>
            <person name="Sherman R."/>
            <person name="Stevens K."/>
            <person name="Langley C.H."/>
            <person name="Pellegrini M."/>
            <person name="Salzberg S.L."/>
        </authorList>
    </citation>
    <scope>NUCLEOTIDE SEQUENCE [LARGE SCALE GENOMIC DNA]</scope>
    <source>
        <strain evidence="2 3">cv. SW786</strain>
    </source>
</reference>
<evidence type="ECO:0000313" key="2">
    <source>
        <dbReference type="EnsemblPlants" id="QL05p073673:mrna"/>
    </source>
</evidence>
<organism evidence="2 3">
    <name type="scientific">Quercus lobata</name>
    <name type="common">Valley oak</name>
    <dbReference type="NCBI Taxonomy" id="97700"/>
    <lineage>
        <taxon>Eukaryota</taxon>
        <taxon>Viridiplantae</taxon>
        <taxon>Streptophyta</taxon>
        <taxon>Embryophyta</taxon>
        <taxon>Tracheophyta</taxon>
        <taxon>Spermatophyta</taxon>
        <taxon>Magnoliopsida</taxon>
        <taxon>eudicotyledons</taxon>
        <taxon>Gunneridae</taxon>
        <taxon>Pentapetalae</taxon>
        <taxon>rosids</taxon>
        <taxon>fabids</taxon>
        <taxon>Fagales</taxon>
        <taxon>Fagaceae</taxon>
        <taxon>Quercus</taxon>
    </lineage>
</organism>